<proteinExistence type="predicted"/>
<name>A0A427AEB9_ENSVE</name>
<protein>
    <submittedName>
        <fullName evidence="1">Uncharacterized protein</fullName>
    </submittedName>
</protein>
<gene>
    <name evidence="1" type="ORF">B296_00032228</name>
</gene>
<dbReference type="Proteomes" id="UP000287651">
    <property type="component" value="Unassembled WGS sequence"/>
</dbReference>
<dbReference type="EMBL" id="AMZH03002744">
    <property type="protein sequence ID" value="RRT74550.1"/>
    <property type="molecule type" value="Genomic_DNA"/>
</dbReference>
<organism evidence="1 2">
    <name type="scientific">Ensete ventricosum</name>
    <name type="common">Abyssinian banana</name>
    <name type="synonym">Musa ensete</name>
    <dbReference type="NCBI Taxonomy" id="4639"/>
    <lineage>
        <taxon>Eukaryota</taxon>
        <taxon>Viridiplantae</taxon>
        <taxon>Streptophyta</taxon>
        <taxon>Embryophyta</taxon>
        <taxon>Tracheophyta</taxon>
        <taxon>Spermatophyta</taxon>
        <taxon>Magnoliopsida</taxon>
        <taxon>Liliopsida</taxon>
        <taxon>Zingiberales</taxon>
        <taxon>Musaceae</taxon>
        <taxon>Ensete</taxon>
    </lineage>
</organism>
<dbReference type="AlphaFoldDB" id="A0A427AEB9"/>
<evidence type="ECO:0000313" key="2">
    <source>
        <dbReference type="Proteomes" id="UP000287651"/>
    </source>
</evidence>
<sequence length="122" mass="13387">MSGGPTLTSAKGVDFGRLDPHLRLRRGGREAQPLALPKEWRSRGATLTSTRGVEVGKLDPCLRLRCGGREARRSSPPKHSAFADLSSYNERLKRLRLQSPSNDAFELLVSSVPPRDCSMKCG</sequence>
<reference evidence="1 2" key="1">
    <citation type="journal article" date="2014" name="Agronomy (Basel)">
        <title>A Draft Genome Sequence for Ensete ventricosum, the Drought-Tolerant Tree Against Hunger.</title>
        <authorList>
            <person name="Harrison J."/>
            <person name="Moore K.A."/>
            <person name="Paszkiewicz K."/>
            <person name="Jones T."/>
            <person name="Grant M."/>
            <person name="Ambacheew D."/>
            <person name="Muzemil S."/>
            <person name="Studholme D.J."/>
        </authorList>
    </citation>
    <scope>NUCLEOTIDE SEQUENCE [LARGE SCALE GENOMIC DNA]</scope>
</reference>
<evidence type="ECO:0000313" key="1">
    <source>
        <dbReference type="EMBL" id="RRT74550.1"/>
    </source>
</evidence>
<accession>A0A427AEB9</accession>
<comment type="caution">
    <text evidence="1">The sequence shown here is derived from an EMBL/GenBank/DDBJ whole genome shotgun (WGS) entry which is preliminary data.</text>
</comment>